<sequence>MANDKTAGKTVTVEQYGSPIRRPKDQRQTLVGLGLNKMNRRRTLEDTPAVRGMIAKVKHMVRIVDEV</sequence>
<dbReference type="HAMAP" id="MF_01371_B">
    <property type="entry name" value="Ribosomal_uL30_B"/>
    <property type="match status" value="1"/>
</dbReference>
<dbReference type="InterPro" id="IPR005996">
    <property type="entry name" value="Ribosomal_uL30_bac-type"/>
</dbReference>
<evidence type="ECO:0000256" key="4">
    <source>
        <dbReference type="ARBA" id="ARBA00023274"/>
    </source>
</evidence>
<evidence type="ECO:0000256" key="2">
    <source>
        <dbReference type="ARBA" id="ARBA00011838"/>
    </source>
</evidence>
<dbReference type="GO" id="GO:0006412">
    <property type="term" value="P:translation"/>
    <property type="evidence" value="ECO:0007669"/>
    <property type="project" value="UniProtKB-UniRule"/>
</dbReference>
<reference evidence="8" key="1">
    <citation type="submission" date="2022-01" db="EMBL/GenBank/DDBJ databases">
        <title>Jiella avicenniae sp. nov., a novel endophytic bacterium isolated from bark of Avicennia marina.</title>
        <authorList>
            <person name="Tuo L."/>
        </authorList>
    </citation>
    <scope>NUCLEOTIDE SEQUENCE</scope>
    <source>
        <strain evidence="8">CBK1P-4</strain>
    </source>
</reference>
<organism evidence="8 9">
    <name type="scientific">Jiella avicenniae</name>
    <dbReference type="NCBI Taxonomy" id="2907202"/>
    <lineage>
        <taxon>Bacteria</taxon>
        <taxon>Pseudomonadati</taxon>
        <taxon>Pseudomonadota</taxon>
        <taxon>Alphaproteobacteria</taxon>
        <taxon>Hyphomicrobiales</taxon>
        <taxon>Aurantimonadaceae</taxon>
        <taxon>Jiella</taxon>
    </lineage>
</organism>
<comment type="caution">
    <text evidence="8">The sequence shown here is derived from an EMBL/GenBank/DDBJ whole genome shotgun (WGS) entry which is preliminary data.</text>
</comment>
<dbReference type="InterPro" id="IPR016082">
    <property type="entry name" value="Ribosomal_uL30_ferredoxin-like"/>
</dbReference>
<accession>A0A9X1T3U2</accession>
<comment type="similarity">
    <text evidence="1 5">Belongs to the universal ribosomal protein uL30 family.</text>
</comment>
<dbReference type="GO" id="GO:0003735">
    <property type="term" value="F:structural constituent of ribosome"/>
    <property type="evidence" value="ECO:0007669"/>
    <property type="project" value="InterPro"/>
</dbReference>
<dbReference type="Proteomes" id="UP001139035">
    <property type="component" value="Unassembled WGS sequence"/>
</dbReference>
<evidence type="ECO:0000256" key="5">
    <source>
        <dbReference type="HAMAP-Rule" id="MF_01371"/>
    </source>
</evidence>
<proteinExistence type="inferred from homology"/>
<evidence type="ECO:0000256" key="6">
    <source>
        <dbReference type="SAM" id="MobiDB-lite"/>
    </source>
</evidence>
<dbReference type="PIRSF" id="PIRSF002211">
    <property type="entry name" value="Ribosomal_L30_bac-type"/>
    <property type="match status" value="1"/>
</dbReference>
<protein>
    <recommendedName>
        <fullName evidence="5">Large ribosomal subunit protein uL30</fullName>
    </recommendedName>
</protein>
<dbReference type="NCBIfam" id="TIGR01308">
    <property type="entry name" value="rpmD_bact"/>
    <property type="match status" value="1"/>
</dbReference>
<feature type="domain" description="Large ribosomal subunit protein uL30-like ferredoxin-like fold" evidence="7">
    <location>
        <begin position="13"/>
        <end position="61"/>
    </location>
</feature>
<feature type="region of interest" description="Disordered" evidence="6">
    <location>
        <begin position="1"/>
        <end position="24"/>
    </location>
</feature>
<dbReference type="EMBL" id="JAJUWU010000003">
    <property type="protein sequence ID" value="MCE7027207.1"/>
    <property type="molecule type" value="Genomic_DNA"/>
</dbReference>
<evidence type="ECO:0000256" key="1">
    <source>
        <dbReference type="ARBA" id="ARBA00007594"/>
    </source>
</evidence>
<gene>
    <name evidence="5 8" type="primary">rpmD</name>
    <name evidence="8" type="ORF">LZD57_04315</name>
</gene>
<dbReference type="GO" id="GO:0022625">
    <property type="term" value="C:cytosolic large ribosomal subunit"/>
    <property type="evidence" value="ECO:0007669"/>
    <property type="project" value="TreeGrafter"/>
</dbReference>
<dbReference type="PANTHER" id="PTHR15892">
    <property type="entry name" value="MITOCHONDRIAL RIBOSOMAL PROTEIN L30"/>
    <property type="match status" value="1"/>
</dbReference>
<evidence type="ECO:0000313" key="8">
    <source>
        <dbReference type="EMBL" id="MCE7027207.1"/>
    </source>
</evidence>
<dbReference type="PANTHER" id="PTHR15892:SF2">
    <property type="entry name" value="LARGE RIBOSOMAL SUBUNIT PROTEIN UL30M"/>
    <property type="match status" value="1"/>
</dbReference>
<keyword evidence="9" id="KW-1185">Reference proteome</keyword>
<dbReference type="CDD" id="cd01658">
    <property type="entry name" value="Ribosomal_L30"/>
    <property type="match status" value="1"/>
</dbReference>
<evidence type="ECO:0000313" key="9">
    <source>
        <dbReference type="Proteomes" id="UP001139035"/>
    </source>
</evidence>
<dbReference type="AlphaFoldDB" id="A0A9X1T3U2"/>
<name>A0A9X1T3U2_9HYPH</name>
<dbReference type="Gene3D" id="3.30.1390.20">
    <property type="entry name" value="Ribosomal protein L30, ferredoxin-like fold domain"/>
    <property type="match status" value="1"/>
</dbReference>
<comment type="subunit">
    <text evidence="2 5">Part of the 50S ribosomal subunit.</text>
</comment>
<dbReference type="InterPro" id="IPR036919">
    <property type="entry name" value="Ribo_uL30_ferredoxin-like_sf"/>
</dbReference>
<keyword evidence="3 5" id="KW-0689">Ribosomal protein</keyword>
<evidence type="ECO:0000256" key="3">
    <source>
        <dbReference type="ARBA" id="ARBA00022980"/>
    </source>
</evidence>
<dbReference type="SUPFAM" id="SSF55129">
    <property type="entry name" value="Ribosomal protein L30p/L7e"/>
    <property type="match status" value="1"/>
</dbReference>
<evidence type="ECO:0000259" key="7">
    <source>
        <dbReference type="Pfam" id="PF00327"/>
    </source>
</evidence>
<dbReference type="RefSeq" id="WP_233717878.1">
    <property type="nucleotide sequence ID" value="NZ_JAJUWU010000003.1"/>
</dbReference>
<dbReference type="Pfam" id="PF00327">
    <property type="entry name" value="Ribosomal_L30"/>
    <property type="match status" value="1"/>
</dbReference>
<keyword evidence="4 5" id="KW-0687">Ribonucleoprotein</keyword>